<dbReference type="Pfam" id="PF09423">
    <property type="entry name" value="PhoD"/>
    <property type="match status" value="1"/>
</dbReference>
<accession>A0ABQ8PC95</accession>
<name>A0ABQ8PC95_9CRYT</name>
<comment type="caution">
    <text evidence="4">The sequence shown here is derived from an EMBL/GenBank/DDBJ whole genome shotgun (WGS) entry which is preliminary data.</text>
</comment>
<keyword evidence="2" id="KW-0732">Signal</keyword>
<feature type="transmembrane region" description="Helical" evidence="1">
    <location>
        <begin position="420"/>
        <end position="446"/>
    </location>
</feature>
<evidence type="ECO:0000256" key="2">
    <source>
        <dbReference type="SAM" id="SignalP"/>
    </source>
</evidence>
<evidence type="ECO:0000256" key="1">
    <source>
        <dbReference type="SAM" id="Phobius"/>
    </source>
</evidence>
<keyword evidence="1" id="KW-1133">Transmembrane helix</keyword>
<protein>
    <submittedName>
        <fullName evidence="4">Phosphodiesterase/alkaline phosphatase D</fullName>
    </submittedName>
</protein>
<gene>
    <name evidence="4" type="ORF">OJ252_9</name>
</gene>
<dbReference type="InterPro" id="IPR038607">
    <property type="entry name" value="PhoD-like_sf"/>
</dbReference>
<evidence type="ECO:0000259" key="3">
    <source>
        <dbReference type="Pfam" id="PF09423"/>
    </source>
</evidence>
<proteinExistence type="predicted"/>
<keyword evidence="5" id="KW-1185">Reference proteome</keyword>
<sequence length="462" mass="52362">MASIYWVFLTLALVFGANAEDSVVERPLDSLVFVSCVDGQKKDASGNYVGQEFWKSVQSDHPNALFWMGDSVYTKCASPVCVGRGYLVQKNNTHYKDLLNTGLFVDGTWDDHDYGVNDGGKEVFFKEKSQQLFLDFISVPKDSPRRSRRGVYSSHTFGPPGKQIKVILLDTRYHRDRNYLHEKYEISSFAHLDTPITSIFAASLRFFASVFGYGHSYQGDMLGRDQWEWLEKELRESRALANIIISSVQVTTMYPVVEGWGHFPKSRERLFSLIKKTKPRGVVFLSGDVHWGQIFESNDSQKSLVEVTSSGVTHSVSNRALDNLVVSTTLPIFTGWSLSDQSPSYYTRENYGKLDFEYICSDSSQGEECSGVVVKASIKDLNGNTKLEKKFRFDEETNEGHLEAISEIPQMITEKSLRQIFGRICITLVSIGWGIQILIVIIYSILRAVSYLRKSPSKNKRE</sequence>
<dbReference type="EMBL" id="JAPCXB010000001">
    <property type="protein sequence ID" value="KAJ1615544.1"/>
    <property type="molecule type" value="Genomic_DNA"/>
</dbReference>
<keyword evidence="1" id="KW-0472">Membrane</keyword>
<dbReference type="PANTHER" id="PTHR33987">
    <property type="entry name" value="CALCINEURIN-LIKE METALLO-PHOSPHOESTERASE SUPERFAMILY PROTEIN"/>
    <property type="match status" value="1"/>
</dbReference>
<dbReference type="SUPFAM" id="SSF56300">
    <property type="entry name" value="Metallo-dependent phosphatases"/>
    <property type="match status" value="1"/>
</dbReference>
<feature type="signal peptide" evidence="2">
    <location>
        <begin position="1"/>
        <end position="19"/>
    </location>
</feature>
<evidence type="ECO:0000313" key="4">
    <source>
        <dbReference type="EMBL" id="KAJ1615544.1"/>
    </source>
</evidence>
<reference evidence="4" key="1">
    <citation type="submission" date="2022-10" db="EMBL/GenBank/DDBJ databases">
        <title>Adaptive evolution leads to modifications in subtelomeric GC content in a zoonotic Cryptosporidium species.</title>
        <authorList>
            <person name="Li J."/>
            <person name="Feng Y."/>
            <person name="Xiao L."/>
        </authorList>
    </citation>
    <scope>NUCLEOTIDE SEQUENCE</scope>
    <source>
        <strain evidence="4">25894</strain>
    </source>
</reference>
<organism evidence="4 5">
    <name type="scientific">Cryptosporidium canis</name>
    <dbReference type="NCBI Taxonomy" id="195482"/>
    <lineage>
        <taxon>Eukaryota</taxon>
        <taxon>Sar</taxon>
        <taxon>Alveolata</taxon>
        <taxon>Apicomplexa</taxon>
        <taxon>Conoidasida</taxon>
        <taxon>Coccidia</taxon>
        <taxon>Eucoccidiorida</taxon>
        <taxon>Eimeriorina</taxon>
        <taxon>Cryptosporidiidae</taxon>
        <taxon>Cryptosporidium</taxon>
    </lineage>
</organism>
<dbReference type="InterPro" id="IPR018946">
    <property type="entry name" value="PhoD-like_MPP"/>
</dbReference>
<evidence type="ECO:0000313" key="5">
    <source>
        <dbReference type="Proteomes" id="UP001071777"/>
    </source>
</evidence>
<dbReference type="Gene3D" id="3.60.21.70">
    <property type="entry name" value="PhoD-like phosphatase"/>
    <property type="match status" value="1"/>
</dbReference>
<feature type="domain" description="PhoD-like phosphatase metallophosphatase" evidence="3">
    <location>
        <begin position="126"/>
        <end position="319"/>
    </location>
</feature>
<feature type="chain" id="PRO_5046025500" evidence="2">
    <location>
        <begin position="20"/>
        <end position="462"/>
    </location>
</feature>
<dbReference type="CDD" id="cd07389">
    <property type="entry name" value="MPP_PhoD"/>
    <property type="match status" value="1"/>
</dbReference>
<dbReference type="InterPro" id="IPR029052">
    <property type="entry name" value="Metallo-depent_PP-like"/>
</dbReference>
<dbReference type="Proteomes" id="UP001071777">
    <property type="component" value="Unassembled WGS sequence"/>
</dbReference>
<keyword evidence="1" id="KW-0812">Transmembrane</keyword>
<dbReference type="PANTHER" id="PTHR33987:SF1">
    <property type="entry name" value="CALCINEURIN-LIKE METALLO-PHOSPHOESTERASE SUPERFAMILY PROTEIN"/>
    <property type="match status" value="1"/>
</dbReference>